<dbReference type="PANTHER" id="PTHR12674:SF4">
    <property type="entry name" value="PREFOLDIN SUBUNIT ALPHA 2"/>
    <property type="match status" value="1"/>
</dbReference>
<dbReference type="PANTHER" id="PTHR12674">
    <property type="entry name" value="PREFOLDIN SUBUNIT 5"/>
    <property type="match status" value="1"/>
</dbReference>
<evidence type="ECO:0000313" key="10">
    <source>
        <dbReference type="Proteomes" id="UP000645676"/>
    </source>
</evidence>
<dbReference type="NCBIfam" id="TIGR00293">
    <property type="entry name" value="prefoldin subunit alpha"/>
    <property type="match status" value="1"/>
</dbReference>
<feature type="coiled-coil region" evidence="8">
    <location>
        <begin position="107"/>
        <end position="147"/>
    </location>
</feature>
<comment type="similarity">
    <text evidence="1">Belongs to the prefoldin subunit alpha family.</text>
</comment>
<reference evidence="9" key="1">
    <citation type="journal article" date="2020" name="bioRxiv">
        <title>A rank-normalized archaeal taxonomy based on genome phylogeny resolves widespread incomplete and uneven classifications.</title>
        <authorList>
            <person name="Rinke C."/>
            <person name="Chuvochina M."/>
            <person name="Mussig A.J."/>
            <person name="Chaumeil P.-A."/>
            <person name="Waite D.W."/>
            <person name="Whitman W.B."/>
            <person name="Parks D.H."/>
            <person name="Hugenholtz P."/>
        </authorList>
    </citation>
    <scope>NUCLEOTIDE SEQUENCE</scope>
    <source>
        <strain evidence="9">UBA8849</strain>
    </source>
</reference>
<dbReference type="Pfam" id="PF02996">
    <property type="entry name" value="Prefoldin"/>
    <property type="match status" value="1"/>
</dbReference>
<dbReference type="Gene3D" id="1.10.287.370">
    <property type="match status" value="1"/>
</dbReference>
<dbReference type="GO" id="GO:0016272">
    <property type="term" value="C:prefoldin complex"/>
    <property type="evidence" value="ECO:0007669"/>
    <property type="project" value="UniProtKB-UniRule"/>
</dbReference>
<comment type="similarity">
    <text evidence="6">Belongs to the prefoldin alpha subunit family.</text>
</comment>
<accession>A0A832WHZ2</accession>
<comment type="subcellular location">
    <subcellularLocation>
        <location evidence="6">Cytoplasm</location>
    </subcellularLocation>
</comment>
<protein>
    <recommendedName>
        <fullName evidence="6 7">Prefoldin subunit alpha</fullName>
    </recommendedName>
    <alternativeName>
        <fullName evidence="6">GimC subunit alpha</fullName>
    </alternativeName>
</protein>
<evidence type="ECO:0000256" key="5">
    <source>
        <dbReference type="ARBA" id="ARBA00025077"/>
    </source>
</evidence>
<keyword evidence="3 6" id="KW-0963">Cytoplasm</keyword>
<evidence type="ECO:0000256" key="8">
    <source>
        <dbReference type="SAM" id="Coils"/>
    </source>
</evidence>
<evidence type="ECO:0000256" key="7">
    <source>
        <dbReference type="NCBIfam" id="TIGR00293"/>
    </source>
</evidence>
<dbReference type="InterPro" id="IPR011599">
    <property type="entry name" value="PFD_alpha_archaea"/>
</dbReference>
<dbReference type="SMR" id="A0A832WHZ2"/>
<dbReference type="EMBL" id="DUJR01000016">
    <property type="protein sequence ID" value="HII59602.1"/>
    <property type="molecule type" value="Genomic_DNA"/>
</dbReference>
<name>A0A832WHZ2_9EURY</name>
<dbReference type="GO" id="GO:0005737">
    <property type="term" value="C:cytoplasm"/>
    <property type="evidence" value="ECO:0007669"/>
    <property type="project" value="UniProtKB-SubCell"/>
</dbReference>
<organism evidence="9 10">
    <name type="scientific">Methanocaldococcus jannaschii</name>
    <dbReference type="NCBI Taxonomy" id="2190"/>
    <lineage>
        <taxon>Archaea</taxon>
        <taxon>Methanobacteriati</taxon>
        <taxon>Methanobacteriota</taxon>
        <taxon>Methanomada group</taxon>
        <taxon>Methanococci</taxon>
        <taxon>Methanococcales</taxon>
        <taxon>Methanocaldococcaceae</taxon>
        <taxon>Methanocaldococcus</taxon>
    </lineage>
</organism>
<dbReference type="InterPro" id="IPR004127">
    <property type="entry name" value="Prefoldin_subunit_alpha"/>
</dbReference>
<dbReference type="GO" id="GO:0006457">
    <property type="term" value="P:protein folding"/>
    <property type="evidence" value="ECO:0007669"/>
    <property type="project" value="UniProtKB-UniRule"/>
</dbReference>
<comment type="function">
    <text evidence="5 6">Molecular chaperone capable of stabilizing a range of proteins. Seems to fulfill an ATP-independent, HSP70-like function in archaeal de novo protein folding.</text>
</comment>
<dbReference type="GeneID" id="1451514"/>
<dbReference type="HAMAP" id="MF_00308">
    <property type="entry name" value="PfdA"/>
    <property type="match status" value="1"/>
</dbReference>
<dbReference type="CDD" id="cd23160">
    <property type="entry name" value="Prefoldin_alpha_GimC"/>
    <property type="match status" value="1"/>
</dbReference>
<evidence type="ECO:0000256" key="6">
    <source>
        <dbReference type="HAMAP-Rule" id="MF_00308"/>
    </source>
</evidence>
<dbReference type="SUPFAM" id="SSF46579">
    <property type="entry name" value="Prefoldin"/>
    <property type="match status" value="1"/>
</dbReference>
<sequence length="147" mass="16394">MVNEVIDINEAVRAYIAQIEGLRAEIGRLDATIATLRQSLATLKSLKTLGEGKTVLVPVGSIAQVEMKVEKMDKVVVSVGQNISAELEYEEALKYIEDEIKKLLTFRLVLEQAIAELYAKIEDLIAEAQQTSEEEKAEEEENEEKAE</sequence>
<comment type="subunit">
    <text evidence="2 6">Heterohexamer of two alpha and four beta subunits.</text>
</comment>
<dbReference type="OMA" id="AVMSYDE"/>
<evidence type="ECO:0000256" key="4">
    <source>
        <dbReference type="ARBA" id="ARBA00023186"/>
    </source>
</evidence>
<dbReference type="InterPro" id="IPR009053">
    <property type="entry name" value="Prefoldin"/>
</dbReference>
<evidence type="ECO:0000256" key="3">
    <source>
        <dbReference type="ARBA" id="ARBA00022490"/>
    </source>
</evidence>
<keyword evidence="4 6" id="KW-0143">Chaperone</keyword>
<evidence type="ECO:0000313" key="9">
    <source>
        <dbReference type="EMBL" id="HII59602.1"/>
    </source>
</evidence>
<dbReference type="RefSeq" id="WP_010870153.1">
    <property type="nucleotide sequence ID" value="NC_000909.1"/>
</dbReference>
<gene>
    <name evidence="6" type="primary">pfdA</name>
    <name evidence="9" type="ORF">HA335_03325</name>
</gene>
<evidence type="ECO:0000256" key="2">
    <source>
        <dbReference type="ARBA" id="ARBA00011716"/>
    </source>
</evidence>
<dbReference type="Proteomes" id="UP000645676">
    <property type="component" value="Unassembled WGS sequence"/>
</dbReference>
<dbReference type="AlphaFoldDB" id="A0A832WHZ2"/>
<evidence type="ECO:0000256" key="1">
    <source>
        <dbReference type="ARBA" id="ARBA00010048"/>
    </source>
</evidence>
<dbReference type="GO" id="GO:0051082">
    <property type="term" value="F:unfolded protein binding"/>
    <property type="evidence" value="ECO:0007669"/>
    <property type="project" value="UniProtKB-UniRule"/>
</dbReference>
<dbReference type="FunFam" id="1.10.287.370:FF:000027">
    <property type="entry name" value="Prefoldin subunit alpha 1"/>
    <property type="match status" value="1"/>
</dbReference>
<proteinExistence type="inferred from homology"/>
<comment type="caution">
    <text evidence="9">The sequence shown here is derived from an EMBL/GenBank/DDBJ whole genome shotgun (WGS) entry which is preliminary data.</text>
</comment>
<keyword evidence="8" id="KW-0175">Coiled coil</keyword>